<organism evidence="1">
    <name type="scientific">Medicago truncatula</name>
    <name type="common">Barrel medic</name>
    <name type="synonym">Medicago tribuloides</name>
    <dbReference type="NCBI Taxonomy" id="3880"/>
    <lineage>
        <taxon>Eukaryota</taxon>
        <taxon>Viridiplantae</taxon>
        <taxon>Streptophyta</taxon>
        <taxon>Embryophyta</taxon>
        <taxon>Tracheophyta</taxon>
        <taxon>Spermatophyta</taxon>
        <taxon>Magnoliopsida</taxon>
        <taxon>eudicotyledons</taxon>
        <taxon>Gunneridae</taxon>
        <taxon>Pentapetalae</taxon>
        <taxon>rosids</taxon>
        <taxon>fabids</taxon>
        <taxon>Fabales</taxon>
        <taxon>Fabaceae</taxon>
        <taxon>Papilionoideae</taxon>
        <taxon>50 kb inversion clade</taxon>
        <taxon>NPAAA clade</taxon>
        <taxon>Hologalegina</taxon>
        <taxon>IRL clade</taxon>
        <taxon>Trifolieae</taxon>
        <taxon>Medicago</taxon>
    </lineage>
</organism>
<proteinExistence type="evidence at transcript level"/>
<dbReference type="AlphaFoldDB" id="I3SAU3"/>
<evidence type="ECO:0000313" key="1">
    <source>
        <dbReference type="EMBL" id="AFK37385.1"/>
    </source>
</evidence>
<accession>I3SAU3</accession>
<dbReference type="EMBL" id="BT137590">
    <property type="protein sequence ID" value="AFK37385.1"/>
    <property type="molecule type" value="mRNA"/>
</dbReference>
<sequence>MIITKWNPQFCRFKSPPNVIQHNKNTLLLGYPFTQFSCSSFFGLLVKFQIQGISNLALNFYHIWRTSYRSHNYSTK</sequence>
<protein>
    <submittedName>
        <fullName evidence="1">Uncharacterized protein</fullName>
    </submittedName>
</protein>
<name>I3SAU3_MEDTR</name>
<reference evidence="1" key="1">
    <citation type="submission" date="2012-05" db="EMBL/GenBank/DDBJ databases">
        <authorList>
            <person name="Krishnakumar V."/>
            <person name="Cheung F."/>
            <person name="Xiao Y."/>
            <person name="Chan A."/>
            <person name="Moskal W.A."/>
            <person name="Town C.D."/>
        </authorList>
    </citation>
    <scope>NUCLEOTIDE SEQUENCE</scope>
</reference>